<comment type="caution">
    <text evidence="5">The sequence shown here is derived from an EMBL/GenBank/DDBJ whole genome shotgun (WGS) entry which is preliminary data.</text>
</comment>
<evidence type="ECO:0000313" key="6">
    <source>
        <dbReference type="Proteomes" id="UP000823904"/>
    </source>
</evidence>
<dbReference type="InterPro" id="IPR036390">
    <property type="entry name" value="WH_DNA-bd_sf"/>
</dbReference>
<dbReference type="GO" id="GO:0003677">
    <property type="term" value="F:DNA binding"/>
    <property type="evidence" value="ECO:0007669"/>
    <property type="project" value="UniProtKB-KW"/>
</dbReference>
<evidence type="ECO:0000256" key="1">
    <source>
        <dbReference type="ARBA" id="ARBA00023015"/>
    </source>
</evidence>
<keyword evidence="3" id="KW-0804">Transcription</keyword>
<evidence type="ECO:0000259" key="4">
    <source>
        <dbReference type="PROSITE" id="PS50995"/>
    </source>
</evidence>
<keyword evidence="2" id="KW-0238">DNA-binding</keyword>
<reference evidence="5" key="2">
    <citation type="submission" date="2021-04" db="EMBL/GenBank/DDBJ databases">
        <authorList>
            <person name="Gilroy R."/>
        </authorList>
    </citation>
    <scope>NUCLEOTIDE SEQUENCE</scope>
    <source>
        <strain evidence="5">ChiSjej3B21-8574</strain>
    </source>
</reference>
<evidence type="ECO:0000256" key="3">
    <source>
        <dbReference type="ARBA" id="ARBA00023163"/>
    </source>
</evidence>
<protein>
    <submittedName>
        <fullName evidence="5">MarR family transcriptional regulator</fullName>
    </submittedName>
</protein>
<name>A0A9D2PID7_9FIRM</name>
<dbReference type="GO" id="GO:0003700">
    <property type="term" value="F:DNA-binding transcription factor activity"/>
    <property type="evidence" value="ECO:0007669"/>
    <property type="project" value="InterPro"/>
</dbReference>
<dbReference type="SMART" id="SM00347">
    <property type="entry name" value="HTH_MARR"/>
    <property type="match status" value="1"/>
</dbReference>
<dbReference type="Pfam" id="PF12802">
    <property type="entry name" value="MarR_2"/>
    <property type="match status" value="1"/>
</dbReference>
<dbReference type="PROSITE" id="PS50995">
    <property type="entry name" value="HTH_MARR_2"/>
    <property type="match status" value="1"/>
</dbReference>
<dbReference type="PANTHER" id="PTHR42756:SF1">
    <property type="entry name" value="TRANSCRIPTIONAL REPRESSOR OF EMRAB OPERON"/>
    <property type="match status" value="1"/>
</dbReference>
<evidence type="ECO:0000256" key="2">
    <source>
        <dbReference type="ARBA" id="ARBA00023125"/>
    </source>
</evidence>
<proteinExistence type="predicted"/>
<dbReference type="EMBL" id="DWWD01000014">
    <property type="protein sequence ID" value="HJC49413.1"/>
    <property type="molecule type" value="Genomic_DNA"/>
</dbReference>
<reference evidence="5" key="1">
    <citation type="journal article" date="2021" name="PeerJ">
        <title>Extensive microbial diversity within the chicken gut microbiome revealed by metagenomics and culture.</title>
        <authorList>
            <person name="Gilroy R."/>
            <person name="Ravi A."/>
            <person name="Getino M."/>
            <person name="Pursley I."/>
            <person name="Horton D.L."/>
            <person name="Alikhan N.F."/>
            <person name="Baker D."/>
            <person name="Gharbi K."/>
            <person name="Hall N."/>
            <person name="Watson M."/>
            <person name="Adriaenssens E.M."/>
            <person name="Foster-Nyarko E."/>
            <person name="Jarju S."/>
            <person name="Secka A."/>
            <person name="Antonio M."/>
            <person name="Oren A."/>
            <person name="Chaudhuri R.R."/>
            <person name="La Ragione R."/>
            <person name="Hildebrand F."/>
            <person name="Pallen M.J."/>
        </authorList>
    </citation>
    <scope>NUCLEOTIDE SEQUENCE</scope>
    <source>
        <strain evidence="5">ChiSjej3B21-8574</strain>
    </source>
</reference>
<dbReference type="SUPFAM" id="SSF46785">
    <property type="entry name" value="Winged helix' DNA-binding domain"/>
    <property type="match status" value="1"/>
</dbReference>
<dbReference type="InterPro" id="IPR000835">
    <property type="entry name" value="HTH_MarR-typ"/>
</dbReference>
<sequence length="167" mass="19711">MTTDFRIEEMIYMMKKISLDITTQLESNLKETGMSGGQVYFMVYMLRHHSNGTYITELSREIGISKPTLSALIKKLKEKKYIYFKEHPKDARKKKVIPTEKMIAEGKKLIKQAEQLEAEIFSSLDSQEKDHLWNLEQKVLAQLSRMEENKMKEDRRNLYREKNITTA</sequence>
<dbReference type="InterPro" id="IPR036388">
    <property type="entry name" value="WH-like_DNA-bd_sf"/>
</dbReference>
<dbReference type="Proteomes" id="UP000823904">
    <property type="component" value="Unassembled WGS sequence"/>
</dbReference>
<accession>A0A9D2PID7</accession>
<gene>
    <name evidence="5" type="ORF">H9754_02325</name>
</gene>
<organism evidence="5 6">
    <name type="scientific">Candidatus Anaerostipes avistercoris</name>
    <dbReference type="NCBI Taxonomy" id="2838462"/>
    <lineage>
        <taxon>Bacteria</taxon>
        <taxon>Bacillati</taxon>
        <taxon>Bacillota</taxon>
        <taxon>Clostridia</taxon>
        <taxon>Lachnospirales</taxon>
        <taxon>Lachnospiraceae</taxon>
        <taxon>Anaerostipes</taxon>
    </lineage>
</organism>
<dbReference type="PANTHER" id="PTHR42756">
    <property type="entry name" value="TRANSCRIPTIONAL REGULATOR, MARR"/>
    <property type="match status" value="1"/>
</dbReference>
<keyword evidence="1" id="KW-0805">Transcription regulation</keyword>
<dbReference type="Gene3D" id="1.10.10.10">
    <property type="entry name" value="Winged helix-like DNA-binding domain superfamily/Winged helix DNA-binding domain"/>
    <property type="match status" value="1"/>
</dbReference>
<feature type="domain" description="HTH marR-type" evidence="4">
    <location>
        <begin position="7"/>
        <end position="141"/>
    </location>
</feature>
<dbReference type="AlphaFoldDB" id="A0A9D2PID7"/>
<evidence type="ECO:0000313" key="5">
    <source>
        <dbReference type="EMBL" id="HJC49413.1"/>
    </source>
</evidence>